<gene>
    <name evidence="9" type="ORF">SAMN05443668_102589</name>
</gene>
<reference evidence="9 10" key="1">
    <citation type="submission" date="2016-11" db="EMBL/GenBank/DDBJ databases">
        <authorList>
            <person name="Jaros S."/>
            <person name="Januszkiewicz K."/>
            <person name="Wedrychowicz H."/>
        </authorList>
    </citation>
    <scope>NUCLEOTIDE SEQUENCE [LARGE SCALE GENOMIC DNA]</scope>
    <source>
        <strain evidence="9 10">DSM 46144</strain>
    </source>
</reference>
<evidence type="ECO:0000256" key="2">
    <source>
        <dbReference type="ARBA" id="ARBA00005874"/>
    </source>
</evidence>
<dbReference type="RefSeq" id="WP_143175103.1">
    <property type="nucleotide sequence ID" value="NZ_FRCS01000002.1"/>
</dbReference>
<evidence type="ECO:0000256" key="4">
    <source>
        <dbReference type="ARBA" id="ARBA00013244"/>
    </source>
</evidence>
<evidence type="ECO:0000256" key="8">
    <source>
        <dbReference type="ARBA" id="ARBA00048109"/>
    </source>
</evidence>
<dbReference type="InterPro" id="IPR050583">
    <property type="entry name" value="Mycobacterial_A85_antigen"/>
</dbReference>
<dbReference type="GO" id="GO:0004144">
    <property type="term" value="F:diacylglycerol O-acyltransferase activity"/>
    <property type="evidence" value="ECO:0007669"/>
    <property type="project" value="UniProtKB-EC"/>
</dbReference>
<dbReference type="Pfam" id="PF00756">
    <property type="entry name" value="Esterase"/>
    <property type="match status" value="1"/>
</dbReference>
<dbReference type="InterPro" id="IPR000801">
    <property type="entry name" value="Esterase-like"/>
</dbReference>
<dbReference type="InterPro" id="IPR029058">
    <property type="entry name" value="AB_hydrolase_fold"/>
</dbReference>
<comment type="catalytic activity">
    <reaction evidence="1">
        <text>2 alpha,alpha'-trehalose 6-mycolate = alpha,alpha'-trehalose 6,6'-bismycolate + alpha,alpha-trehalose</text>
        <dbReference type="Rhea" id="RHEA:23472"/>
        <dbReference type="ChEBI" id="CHEBI:16551"/>
        <dbReference type="ChEBI" id="CHEBI:18195"/>
        <dbReference type="ChEBI" id="CHEBI:18234"/>
        <dbReference type="EC" id="2.3.1.122"/>
    </reaction>
</comment>
<dbReference type="SUPFAM" id="SSF53474">
    <property type="entry name" value="alpha/beta-Hydrolases"/>
    <property type="match status" value="1"/>
</dbReference>
<comment type="catalytic activity">
    <reaction evidence="8">
        <text>an acyl-CoA + a 1,2-diacyl-sn-glycerol = a triacyl-sn-glycerol + CoA</text>
        <dbReference type="Rhea" id="RHEA:10868"/>
        <dbReference type="ChEBI" id="CHEBI:17815"/>
        <dbReference type="ChEBI" id="CHEBI:57287"/>
        <dbReference type="ChEBI" id="CHEBI:58342"/>
        <dbReference type="ChEBI" id="CHEBI:64615"/>
        <dbReference type="EC" id="2.3.1.20"/>
    </reaction>
</comment>
<dbReference type="PROSITE" id="PS51318">
    <property type="entry name" value="TAT"/>
    <property type="match status" value="1"/>
</dbReference>
<evidence type="ECO:0000256" key="5">
    <source>
        <dbReference type="ARBA" id="ARBA00022679"/>
    </source>
</evidence>
<dbReference type="EC" id="2.3.1.20" evidence="4"/>
<dbReference type="OrthoDB" id="3210113at2"/>
<evidence type="ECO:0000313" key="10">
    <source>
        <dbReference type="Proteomes" id="UP000184440"/>
    </source>
</evidence>
<dbReference type="Proteomes" id="UP000184440">
    <property type="component" value="Unassembled WGS sequence"/>
</dbReference>
<dbReference type="GO" id="GO:0050348">
    <property type="term" value="F:trehalose O-mycolyltransferase activity"/>
    <property type="evidence" value="ECO:0007669"/>
    <property type="project" value="UniProtKB-EC"/>
</dbReference>
<accession>A0A1M7NFX8</accession>
<dbReference type="EMBL" id="FRCS01000002">
    <property type="protein sequence ID" value="SHN02292.1"/>
    <property type="molecule type" value="Genomic_DNA"/>
</dbReference>
<sequence length="303" mass="31919">MVSRRAVLGGGVAGLGLLAVGGVGLVGAGVLPGQHKMRRALGACDVYVSEPRSAAGELIRGEFRSARRRAVVRYRIAYPPGARDDDQLPVCLVLHGFGGDEGVLGDGIALPRYLADVVADGVPPFVLAAADGGPRYWHPRADGDDPLGMLTDEFLPLLVGRGLEAGAGQRIGLLGYSMGGYGALLFAELYPTRVAAVAAGSPAIWRDYAEARQASVDAFDSAADWSRYDVLSRGSALAGMPVRVDYGRDDFIAPNMPALRDVLPAEATVRQAAGCHDDTFWRSVAPEVLTFIGRTFAEVPMSP</sequence>
<evidence type="ECO:0000256" key="3">
    <source>
        <dbReference type="ARBA" id="ARBA00012820"/>
    </source>
</evidence>
<dbReference type="PANTHER" id="PTHR48098">
    <property type="entry name" value="ENTEROCHELIN ESTERASE-RELATED"/>
    <property type="match status" value="1"/>
</dbReference>
<evidence type="ECO:0000256" key="6">
    <source>
        <dbReference type="ARBA" id="ARBA00023315"/>
    </source>
</evidence>
<keyword evidence="5" id="KW-0808">Transferase</keyword>
<dbReference type="STRING" id="134849.SAMN05443668_102589"/>
<keyword evidence="10" id="KW-1185">Reference proteome</keyword>
<organism evidence="9 10">
    <name type="scientific">Cryptosporangium aurantiacum</name>
    <dbReference type="NCBI Taxonomy" id="134849"/>
    <lineage>
        <taxon>Bacteria</taxon>
        <taxon>Bacillati</taxon>
        <taxon>Actinomycetota</taxon>
        <taxon>Actinomycetes</taxon>
        <taxon>Cryptosporangiales</taxon>
        <taxon>Cryptosporangiaceae</taxon>
        <taxon>Cryptosporangium</taxon>
    </lineage>
</organism>
<dbReference type="InterPro" id="IPR006311">
    <property type="entry name" value="TAT_signal"/>
</dbReference>
<dbReference type="AlphaFoldDB" id="A0A1M7NFX8"/>
<protein>
    <recommendedName>
        <fullName evidence="7">Acyl-CoA:diacylglycerol acyltransferase</fullName>
        <ecNumber evidence="3">2.3.1.122</ecNumber>
        <ecNumber evidence="4">2.3.1.20</ecNumber>
    </recommendedName>
</protein>
<name>A0A1M7NFX8_9ACTN</name>
<evidence type="ECO:0000313" key="9">
    <source>
        <dbReference type="EMBL" id="SHN02292.1"/>
    </source>
</evidence>
<dbReference type="PANTHER" id="PTHR48098:SF1">
    <property type="entry name" value="DIACYLGLYCEROL ACYLTRANSFERASE_MYCOLYLTRANSFERASE AG85A"/>
    <property type="match status" value="1"/>
</dbReference>
<proteinExistence type="inferred from homology"/>
<dbReference type="EC" id="2.3.1.122" evidence="3"/>
<comment type="similarity">
    <text evidence="2">Belongs to the mycobacterial A85 antigen family.</text>
</comment>
<evidence type="ECO:0000256" key="7">
    <source>
        <dbReference type="ARBA" id="ARBA00032572"/>
    </source>
</evidence>
<keyword evidence="6" id="KW-0012">Acyltransferase</keyword>
<dbReference type="Gene3D" id="3.40.50.1820">
    <property type="entry name" value="alpha/beta hydrolase"/>
    <property type="match status" value="1"/>
</dbReference>
<evidence type="ECO:0000256" key="1">
    <source>
        <dbReference type="ARBA" id="ARBA00000697"/>
    </source>
</evidence>